<gene>
    <name evidence="7" type="ORF">DWB61_14710</name>
</gene>
<evidence type="ECO:0000313" key="7">
    <source>
        <dbReference type="EMBL" id="RRG19641.1"/>
    </source>
</evidence>
<evidence type="ECO:0000256" key="5">
    <source>
        <dbReference type="ARBA" id="ARBA00023237"/>
    </source>
</evidence>
<feature type="domain" description="RagB/SusD" evidence="6">
    <location>
        <begin position="347"/>
        <end position="425"/>
    </location>
</feature>
<evidence type="ECO:0000256" key="4">
    <source>
        <dbReference type="ARBA" id="ARBA00023136"/>
    </source>
</evidence>
<comment type="subcellular location">
    <subcellularLocation>
        <location evidence="1">Cell outer membrane</location>
    </subcellularLocation>
</comment>
<dbReference type="Gene3D" id="1.25.40.390">
    <property type="match status" value="1"/>
</dbReference>
<protein>
    <submittedName>
        <fullName evidence="7">RagB/SusD family nutrient uptake outer membrane protein</fullName>
    </submittedName>
</protein>
<evidence type="ECO:0000259" key="6">
    <source>
        <dbReference type="Pfam" id="PF07980"/>
    </source>
</evidence>
<comment type="caution">
    <text evidence="7">The sequence shown here is derived from an EMBL/GenBank/DDBJ whole genome shotgun (WGS) entry which is preliminary data.</text>
</comment>
<dbReference type="RefSeq" id="WP_125031648.1">
    <property type="nucleotide sequence ID" value="NZ_JAPXVP010000015.1"/>
</dbReference>
<evidence type="ECO:0000256" key="3">
    <source>
        <dbReference type="ARBA" id="ARBA00022729"/>
    </source>
</evidence>
<dbReference type="SUPFAM" id="SSF48452">
    <property type="entry name" value="TPR-like"/>
    <property type="match status" value="1"/>
</dbReference>
<accession>A0A425XY07</accession>
<dbReference type="GO" id="GO:0009279">
    <property type="term" value="C:cell outer membrane"/>
    <property type="evidence" value="ECO:0007669"/>
    <property type="project" value="UniProtKB-SubCell"/>
</dbReference>
<dbReference type="Pfam" id="PF07980">
    <property type="entry name" value="SusD_RagB"/>
    <property type="match status" value="1"/>
</dbReference>
<dbReference type="InterPro" id="IPR012944">
    <property type="entry name" value="SusD_RagB_dom"/>
</dbReference>
<evidence type="ECO:0000256" key="2">
    <source>
        <dbReference type="ARBA" id="ARBA00006275"/>
    </source>
</evidence>
<keyword evidence="5" id="KW-0998">Cell outer membrane</keyword>
<dbReference type="InterPro" id="IPR011990">
    <property type="entry name" value="TPR-like_helical_dom_sf"/>
</dbReference>
<evidence type="ECO:0000313" key="8">
    <source>
        <dbReference type="Proteomes" id="UP000285794"/>
    </source>
</evidence>
<organism evidence="7 8">
    <name type="scientific">Ancylomarina euxinus</name>
    <dbReference type="NCBI Taxonomy" id="2283627"/>
    <lineage>
        <taxon>Bacteria</taxon>
        <taxon>Pseudomonadati</taxon>
        <taxon>Bacteroidota</taxon>
        <taxon>Bacteroidia</taxon>
        <taxon>Marinilabiliales</taxon>
        <taxon>Marinifilaceae</taxon>
        <taxon>Ancylomarina</taxon>
    </lineage>
</organism>
<sequence length="471" mass="53071">MKKIYNLIAIFAIMVGGFGCSGYLDDPKPTDVLTAQDIYGSNEGVQAYFSGIYRMFRSQYEDGNTHFGGVYSMYYARSVKANDIISGPTWFLYDYAHTYRTPSKMRVTVTWQYFYEMINHANTIVKEVTASTAIAEADKPVIIAEAKALRAFAYFQLYLEYYSKDSGLQTPPLYKEQVTEAGPMSDPAEYEAFMIQDINDAVAGLTDSRINKSYMNKSVAQGLKARILMALNKDWDQVEAAANAAYGGDAAAALDASIYAGGFNDLSASEVMWSMDQQSDQSNYYYIAPHAFADHNQDAYFGMFCNNTFVSNFTATDVRNEFWNGYGVPATDYRQYITDKFVFAFDSDMHLMRKAEMVLIDAEANFRNGDETTAHNLLFALQSDRDPSAVKSANTGAALLEEILLERRKELYAEIGVEWFDAKRLGRGIVRDGNHRVNLTLEPNDKRFFLTVPQAEIDANDFIDDTVNDNR</sequence>
<keyword evidence="4" id="KW-0472">Membrane</keyword>
<comment type="similarity">
    <text evidence="2">Belongs to the SusD family.</text>
</comment>
<reference evidence="7 8" key="1">
    <citation type="submission" date="2018-07" db="EMBL/GenBank/DDBJ databases">
        <title>Draft genome sequence of Ancylomarina sp. M1P.</title>
        <authorList>
            <person name="Yadav S."/>
            <person name="Villanueva L."/>
            <person name="Damste J.S.S."/>
        </authorList>
    </citation>
    <scope>NUCLEOTIDE SEQUENCE [LARGE SCALE GENOMIC DNA]</scope>
    <source>
        <strain evidence="7 8">M1P</strain>
    </source>
</reference>
<dbReference type="EMBL" id="QQWG01000018">
    <property type="protein sequence ID" value="RRG19641.1"/>
    <property type="molecule type" value="Genomic_DNA"/>
</dbReference>
<keyword evidence="8" id="KW-1185">Reference proteome</keyword>
<proteinExistence type="inferred from homology"/>
<dbReference type="OrthoDB" id="1100079at2"/>
<dbReference type="AlphaFoldDB" id="A0A425XY07"/>
<evidence type="ECO:0000256" key="1">
    <source>
        <dbReference type="ARBA" id="ARBA00004442"/>
    </source>
</evidence>
<dbReference type="PROSITE" id="PS51257">
    <property type="entry name" value="PROKAR_LIPOPROTEIN"/>
    <property type="match status" value="1"/>
</dbReference>
<name>A0A425XY07_9BACT</name>
<dbReference type="Proteomes" id="UP000285794">
    <property type="component" value="Unassembled WGS sequence"/>
</dbReference>
<keyword evidence="3" id="KW-0732">Signal</keyword>